<protein>
    <submittedName>
        <fullName evidence="1">Uncharacterized protein</fullName>
    </submittedName>
</protein>
<keyword evidence="2" id="KW-1185">Reference proteome</keyword>
<reference evidence="2" key="1">
    <citation type="journal article" date="2019" name="Int. J. Syst. Evol. Microbiol.">
        <title>The Global Catalogue of Microorganisms (GCM) 10K type strain sequencing project: providing services to taxonomists for standard genome sequencing and annotation.</title>
        <authorList>
            <consortium name="The Broad Institute Genomics Platform"/>
            <consortium name="The Broad Institute Genome Sequencing Center for Infectious Disease"/>
            <person name="Wu L."/>
            <person name="Ma J."/>
        </authorList>
    </citation>
    <scope>NUCLEOTIDE SEQUENCE [LARGE SCALE GENOMIC DNA]</scope>
    <source>
        <strain evidence="2">JCM 32148</strain>
    </source>
</reference>
<organism evidence="1 2">
    <name type="scientific">Micromonospora azadirachtae</name>
    <dbReference type="NCBI Taxonomy" id="1970735"/>
    <lineage>
        <taxon>Bacteria</taxon>
        <taxon>Bacillati</taxon>
        <taxon>Actinomycetota</taxon>
        <taxon>Actinomycetes</taxon>
        <taxon>Micromonosporales</taxon>
        <taxon>Micromonosporaceae</taxon>
        <taxon>Micromonospora</taxon>
    </lineage>
</organism>
<dbReference type="EMBL" id="JBHTHM010000367">
    <property type="protein sequence ID" value="MFD0784287.1"/>
    <property type="molecule type" value="Genomic_DNA"/>
</dbReference>
<evidence type="ECO:0000313" key="1">
    <source>
        <dbReference type="EMBL" id="MFD0784287.1"/>
    </source>
</evidence>
<proteinExistence type="predicted"/>
<gene>
    <name evidence="1" type="ORF">ACFQZ8_10220</name>
</gene>
<evidence type="ECO:0000313" key="2">
    <source>
        <dbReference type="Proteomes" id="UP001597053"/>
    </source>
</evidence>
<name>A0ABW3A068_9ACTN</name>
<dbReference type="Proteomes" id="UP001597053">
    <property type="component" value="Unassembled WGS sequence"/>
</dbReference>
<sequence length="53" mass="5984">MQMVLNKIVDHETRACHPNGEQRTLDLTVSLVHCGAQGDAFRSRTRPSTTAFW</sequence>
<comment type="caution">
    <text evidence="1">The sequence shown here is derived from an EMBL/GenBank/DDBJ whole genome shotgun (WGS) entry which is preliminary data.</text>
</comment>
<accession>A0ABW3A068</accession>